<dbReference type="EMBL" id="PFBJ01000019">
    <property type="protein sequence ID" value="PIT90884.1"/>
    <property type="molecule type" value="Genomic_DNA"/>
</dbReference>
<dbReference type="AlphaFoldDB" id="A0A2M6WDR6"/>
<comment type="caution">
    <text evidence="1">The sequence shown here is derived from an EMBL/GenBank/DDBJ whole genome shotgun (WGS) entry which is preliminary data.</text>
</comment>
<gene>
    <name evidence="1" type="ORF">COU17_03490</name>
</gene>
<evidence type="ECO:0000313" key="2">
    <source>
        <dbReference type="Proteomes" id="UP000228809"/>
    </source>
</evidence>
<reference evidence="2" key="1">
    <citation type="submission" date="2017-09" db="EMBL/GenBank/DDBJ databases">
        <title>Depth-based differentiation of microbial function through sediment-hosted aquifers and enrichment of novel symbionts in the deep terrestrial subsurface.</title>
        <authorList>
            <person name="Probst A.J."/>
            <person name="Ladd B."/>
            <person name="Jarett J.K."/>
            <person name="Geller-Mcgrath D.E."/>
            <person name="Sieber C.M.K."/>
            <person name="Emerson J.B."/>
            <person name="Anantharaman K."/>
            <person name="Thomas B.C."/>
            <person name="Malmstrom R."/>
            <person name="Stieglmeier M."/>
            <person name="Klingl A."/>
            <person name="Woyke T."/>
            <person name="Ryan C.M."/>
            <person name="Banfield J.F."/>
        </authorList>
    </citation>
    <scope>NUCLEOTIDE SEQUENCE [LARGE SCALE GENOMIC DNA]</scope>
</reference>
<organism evidence="1 2">
    <name type="scientific">Candidatus Kaiserbacteria bacterium CG10_big_fil_rev_8_21_14_0_10_49_17</name>
    <dbReference type="NCBI Taxonomy" id="1974609"/>
    <lineage>
        <taxon>Bacteria</taxon>
        <taxon>Candidatus Kaiseribacteriota</taxon>
    </lineage>
</organism>
<sequence length="81" mass="9663">MINIEVEKGGTENTQSLMRRFSKRMQGSRIMPRMRKIRFYSRPASPALKKRQALRKLERRAEYEKQLKLGKVVEGRRGSRR</sequence>
<protein>
    <recommendedName>
        <fullName evidence="3">30S ribosomal protein S21</fullName>
    </recommendedName>
</protein>
<evidence type="ECO:0000313" key="1">
    <source>
        <dbReference type="EMBL" id="PIT90884.1"/>
    </source>
</evidence>
<dbReference type="Proteomes" id="UP000228809">
    <property type="component" value="Unassembled WGS sequence"/>
</dbReference>
<evidence type="ECO:0008006" key="3">
    <source>
        <dbReference type="Google" id="ProtNLM"/>
    </source>
</evidence>
<name>A0A2M6WDR6_9BACT</name>
<proteinExistence type="predicted"/>
<accession>A0A2M6WDR6</accession>